<dbReference type="PROSITE" id="PS51417">
    <property type="entry name" value="ARF"/>
    <property type="match status" value="1"/>
</dbReference>
<dbReference type="InterPro" id="IPR006687">
    <property type="entry name" value="Small_GTPase_SAR1"/>
</dbReference>
<feature type="binding site" evidence="22">
    <location>
        <position position="30"/>
    </location>
    <ligand>
        <name>GTP</name>
        <dbReference type="ChEBI" id="CHEBI:37565"/>
    </ligand>
</feature>
<keyword evidence="14 25" id="KW-0931">ER-Golgi transport</keyword>
<evidence type="ECO:0000256" key="12">
    <source>
        <dbReference type="ARBA" id="ARBA00022801"/>
    </source>
</evidence>
<evidence type="ECO:0000313" key="29">
    <source>
        <dbReference type="Proteomes" id="UP000320333"/>
    </source>
</evidence>
<dbReference type="SUPFAM" id="SSF52540">
    <property type="entry name" value="P-loop containing nucleoside triphosphate hydrolases"/>
    <property type="match status" value="1"/>
</dbReference>
<dbReference type="PRINTS" id="PR00328">
    <property type="entry name" value="SAR1GTPBP"/>
</dbReference>
<evidence type="ECO:0000256" key="10">
    <source>
        <dbReference type="ARBA" id="ARBA00022448"/>
    </source>
</evidence>
<reference evidence="28 29" key="1">
    <citation type="journal article" date="2019" name="Sci. Rep.">
        <title>Comparative genomics of chytrid fungi reveal insights into the obligate biotrophic and pathogenic lifestyle of Synchytrium endobioticum.</title>
        <authorList>
            <person name="van de Vossenberg B.T.L.H."/>
            <person name="Warris S."/>
            <person name="Nguyen H.D.T."/>
            <person name="van Gent-Pelzer M.P.E."/>
            <person name="Joly D.L."/>
            <person name="van de Geest H.C."/>
            <person name="Bonants P.J.M."/>
            <person name="Smith D.S."/>
            <person name="Levesque C.A."/>
            <person name="van der Lee T.A.J."/>
        </authorList>
    </citation>
    <scope>NUCLEOTIDE SEQUENCE [LARGE SCALE GENOMIC DNA]</scope>
    <source>
        <strain evidence="28 29">CBS 675.73</strain>
    </source>
</reference>
<feature type="binding site" evidence="23">
    <location>
        <begin position="129"/>
        <end position="132"/>
    </location>
    <ligand>
        <name>GTP</name>
        <dbReference type="ChEBI" id="CHEBI:37565"/>
    </ligand>
</feature>
<feature type="binding site" evidence="22">
    <location>
        <position position="33"/>
    </location>
    <ligand>
        <name>GTP</name>
        <dbReference type="ChEBI" id="CHEBI:37565"/>
    </ligand>
</feature>
<keyword evidence="10 25" id="KW-0813">Transport</keyword>
<keyword evidence="15 25" id="KW-0653">Protein transport</keyword>
<dbReference type="AlphaFoldDB" id="A0A507FKX4"/>
<dbReference type="InterPro" id="IPR027417">
    <property type="entry name" value="P-loop_NTPase"/>
</dbReference>
<feature type="binding site" evidence="22">
    <location>
        <position position="34"/>
    </location>
    <ligand>
        <name>GTP</name>
        <dbReference type="ChEBI" id="CHEBI:37565"/>
    </ligand>
</feature>
<accession>A0A507FKX4</accession>
<evidence type="ECO:0000256" key="13">
    <source>
        <dbReference type="ARBA" id="ARBA00022824"/>
    </source>
</evidence>
<feature type="binding site" evidence="22">
    <location>
        <position position="129"/>
    </location>
    <ligand>
        <name>GTP</name>
        <dbReference type="ChEBI" id="CHEBI:37565"/>
    </ligand>
</feature>
<dbReference type="GO" id="GO:0005789">
    <property type="term" value="C:endoplasmic reticulum membrane"/>
    <property type="evidence" value="ECO:0007669"/>
    <property type="project" value="UniProtKB-SubCell"/>
</dbReference>
<dbReference type="InterPro" id="IPR005225">
    <property type="entry name" value="Small_GTP-bd"/>
</dbReference>
<evidence type="ECO:0000256" key="24">
    <source>
        <dbReference type="PIRSR" id="PIRSR606689-2"/>
    </source>
</evidence>
<evidence type="ECO:0000256" key="9">
    <source>
        <dbReference type="ARBA" id="ARBA00021124"/>
    </source>
</evidence>
<evidence type="ECO:0000256" key="23">
    <source>
        <dbReference type="PIRSR" id="PIRSR606689-1"/>
    </source>
</evidence>
<comment type="similarity">
    <text evidence="4 26">Belongs to the CGI121/TPRKB family.</text>
</comment>
<feature type="binding site" evidence="22">
    <location>
        <position position="32"/>
    </location>
    <ligand>
        <name>GTP</name>
        <dbReference type="ChEBI" id="CHEBI:37565"/>
    </ligand>
</feature>
<keyword evidence="12" id="KW-0378">Hydrolase</keyword>
<evidence type="ECO:0000256" key="2">
    <source>
        <dbReference type="ARBA" id="ARBA00004299"/>
    </source>
</evidence>
<comment type="function">
    <text evidence="20">Component of the EKC/KEOPS complex that is required for the formation of a threonylcarbamoyl group on adenosine at position 37 (t(6)A37) in tRNAs that read codons beginning with adenine. The complex is probably involved in the transfer of the threonylcarbamoyl moiety of threonylcarbamoyl-AMP (TC-AMP) to the N6 group of A37. CGI121 acts as an allosteric effector that regulates the t(6)A activity of the complex. The EKC/KEOPS complex also promotes both telomere uncapping and telomere elongation. The complex is required for efficient recruitment of transcriptional coactivators. CGI121 is not required for tRNA modification.</text>
</comment>
<feature type="binding site" evidence="23">
    <location>
        <position position="73"/>
    </location>
    <ligand>
        <name>GTP</name>
        <dbReference type="ChEBI" id="CHEBI:37565"/>
    </ligand>
</feature>
<protein>
    <recommendedName>
        <fullName evidence="7">EKC/KEOPS complex subunit CGI121</fullName>
    </recommendedName>
    <alternativeName>
        <fullName evidence="6">EKC/KEOPS complex subunit cgi121</fullName>
    </alternativeName>
    <alternativeName>
        <fullName evidence="8 9">Small COPII Coat GTPase SAR1</fullName>
    </alternativeName>
</protein>
<keyword evidence="19" id="KW-0968">Cytoplasmic vesicle</keyword>
<keyword evidence="21" id="KW-0460">Magnesium</keyword>
<evidence type="ECO:0000256" key="20">
    <source>
        <dbReference type="ARBA" id="ARBA00025043"/>
    </source>
</evidence>
<evidence type="ECO:0000256" key="4">
    <source>
        <dbReference type="ARBA" id="ARBA00005546"/>
    </source>
</evidence>
<evidence type="ECO:0000256" key="6">
    <source>
        <dbReference type="ARBA" id="ARBA00015316"/>
    </source>
</evidence>
<dbReference type="InterPro" id="IPR006689">
    <property type="entry name" value="Small_GTPase_ARF/SAR"/>
</dbReference>
<gene>
    <name evidence="28" type="ORF">CcCBS67573_g01637</name>
</gene>
<dbReference type="GO" id="GO:0006886">
    <property type="term" value="P:intracellular protein transport"/>
    <property type="evidence" value="ECO:0007669"/>
    <property type="project" value="InterPro"/>
</dbReference>
<proteinExistence type="inferred from homology"/>
<keyword evidence="21" id="KW-0479">Metal-binding</keyword>
<dbReference type="CDD" id="cd00879">
    <property type="entry name" value="Sar1"/>
    <property type="match status" value="1"/>
</dbReference>
<dbReference type="Pfam" id="PF00025">
    <property type="entry name" value="Arf"/>
    <property type="match status" value="1"/>
</dbReference>
<dbReference type="GO" id="GO:0046872">
    <property type="term" value="F:metal ion binding"/>
    <property type="evidence" value="ECO:0007669"/>
    <property type="project" value="UniProtKB-KW"/>
</dbReference>
<sequence length="391" mass="42878">MFLFNWFWDILSSLGLVNKNAKILFLGLDNAGKTTLLHMLKTDRLSLSQPTLHPTSEELAIGQVKFTTYDLGGHQQARRLWKDYFPEVDGIVYLVDCADHDRFNECKTELDALLGIEELNRVPFLVLGNKIDAPGAVSEEDLRHALGLYQTTGKGKVPLKDIRPIEVYMCSVVMKQGYGDGNVSDGCLSTFNRDEWNAKKDSSEKATMAITVSLPTHFQSAEPASANGAALMQLPEEVYVMLFDEVTNAKEIKDRVVAGDGSVPDCVMVNPALVVDAFQVQVACSRAFMNQRQGTMKTKTVLTEIAESMKQFGISEASTSILVIVPKGPNSLSSVEASLTQLINGKLCSSEETFSKMDRAHVEKIFKLKGVPANANVSKIISGTIATKGYL</sequence>
<evidence type="ECO:0000256" key="27">
    <source>
        <dbReference type="SAM" id="SignalP"/>
    </source>
</evidence>
<feature type="binding site" evidence="22">
    <location>
        <position position="173"/>
    </location>
    <ligand>
        <name>GTP</name>
        <dbReference type="ChEBI" id="CHEBI:37565"/>
    </ligand>
</feature>
<keyword evidence="26" id="KW-0539">Nucleus</keyword>
<keyword evidence="29" id="KW-1185">Reference proteome</keyword>
<dbReference type="SUPFAM" id="SSF143870">
    <property type="entry name" value="PF0523-like"/>
    <property type="match status" value="1"/>
</dbReference>
<dbReference type="PROSITE" id="PS51422">
    <property type="entry name" value="SAR1"/>
    <property type="match status" value="1"/>
</dbReference>
<evidence type="ECO:0000256" key="22">
    <source>
        <dbReference type="PIRSR" id="PIRSR606687-2"/>
    </source>
</evidence>
<keyword evidence="11 22" id="KW-0547">Nucleotide-binding</keyword>
<dbReference type="InterPro" id="IPR013926">
    <property type="entry name" value="CGI121/TPRKB"/>
</dbReference>
<dbReference type="InterPro" id="IPR036504">
    <property type="entry name" value="CGI121/TPRKB_sf"/>
</dbReference>
<feature type="binding site" evidence="22">
    <location>
        <position position="130"/>
    </location>
    <ligand>
        <name>GTP</name>
        <dbReference type="ChEBI" id="CHEBI:37565"/>
    </ligand>
</feature>
<dbReference type="GO" id="GO:0005525">
    <property type="term" value="F:GTP binding"/>
    <property type="evidence" value="ECO:0007669"/>
    <property type="project" value="UniProtKB-KW"/>
</dbReference>
<dbReference type="FunFam" id="3.40.50.300:FF:000161">
    <property type="entry name" value="Small COPII coat GTPase"/>
    <property type="match status" value="1"/>
</dbReference>
<dbReference type="GO" id="GO:0003924">
    <property type="term" value="F:GTPase activity"/>
    <property type="evidence" value="ECO:0007669"/>
    <property type="project" value="InterPro"/>
</dbReference>
<keyword evidence="27" id="KW-0732">Signal</keyword>
<dbReference type="GO" id="GO:0000139">
    <property type="term" value="C:Golgi membrane"/>
    <property type="evidence" value="ECO:0007669"/>
    <property type="project" value="UniProtKB-SubCell"/>
</dbReference>
<evidence type="ECO:0000256" key="5">
    <source>
        <dbReference type="ARBA" id="ARBA00007507"/>
    </source>
</evidence>
<dbReference type="OrthoDB" id="2011769at2759"/>
<feature type="binding site" evidence="23">
    <location>
        <begin position="27"/>
        <end position="34"/>
    </location>
    <ligand>
        <name>GTP</name>
        <dbReference type="ChEBI" id="CHEBI:37565"/>
    </ligand>
</feature>
<evidence type="ECO:0000256" key="19">
    <source>
        <dbReference type="ARBA" id="ARBA00023329"/>
    </source>
</evidence>
<name>A0A507FKX4_9FUNG</name>
<feature type="binding site" evidence="22">
    <location>
        <position position="132"/>
    </location>
    <ligand>
        <name>GTP</name>
        <dbReference type="ChEBI" id="CHEBI:37565"/>
    </ligand>
</feature>
<dbReference type="Proteomes" id="UP000320333">
    <property type="component" value="Unassembled WGS sequence"/>
</dbReference>
<organism evidence="28 29">
    <name type="scientific">Chytriomyces confervae</name>
    <dbReference type="NCBI Taxonomy" id="246404"/>
    <lineage>
        <taxon>Eukaryota</taxon>
        <taxon>Fungi</taxon>
        <taxon>Fungi incertae sedis</taxon>
        <taxon>Chytridiomycota</taxon>
        <taxon>Chytridiomycota incertae sedis</taxon>
        <taxon>Chytridiomycetes</taxon>
        <taxon>Chytridiales</taxon>
        <taxon>Chytriomycetaceae</taxon>
        <taxon>Chytriomyces</taxon>
    </lineage>
</organism>
<evidence type="ECO:0000256" key="15">
    <source>
        <dbReference type="ARBA" id="ARBA00022927"/>
    </source>
</evidence>
<keyword evidence="13 25" id="KW-0256">Endoplasmic reticulum</keyword>
<dbReference type="GO" id="GO:0012507">
    <property type="term" value="C:ER to Golgi transport vesicle membrane"/>
    <property type="evidence" value="ECO:0007669"/>
    <property type="project" value="UniProtKB-SubCell"/>
</dbReference>
<evidence type="ECO:0000256" key="3">
    <source>
        <dbReference type="ARBA" id="ARBA00004397"/>
    </source>
</evidence>
<feature type="binding site" evidence="22">
    <location>
        <position position="35"/>
    </location>
    <ligand>
        <name>GTP</name>
        <dbReference type="ChEBI" id="CHEBI:37565"/>
    </ligand>
</feature>
<dbReference type="SMART" id="SM00177">
    <property type="entry name" value="ARF"/>
    <property type="match status" value="1"/>
</dbReference>
<dbReference type="Gene3D" id="3.30.2380.10">
    <property type="entry name" value="CGI121/TPRKB"/>
    <property type="match status" value="1"/>
</dbReference>
<evidence type="ECO:0000256" key="8">
    <source>
        <dbReference type="ARBA" id="ARBA00019961"/>
    </source>
</evidence>
<feature type="binding site" evidence="24">
    <location>
        <position position="34"/>
    </location>
    <ligand>
        <name>Mg(2+)</name>
        <dbReference type="ChEBI" id="CHEBI:18420"/>
    </ligand>
</feature>
<keyword evidence="16 25" id="KW-0333">Golgi apparatus</keyword>
<dbReference type="NCBIfam" id="TIGR00231">
    <property type="entry name" value="small_GTP"/>
    <property type="match status" value="1"/>
</dbReference>
<feature type="binding site" evidence="22">
    <location>
        <position position="172"/>
    </location>
    <ligand>
        <name>GTP</name>
        <dbReference type="ChEBI" id="CHEBI:37565"/>
    </ligand>
</feature>
<evidence type="ECO:0000256" key="18">
    <source>
        <dbReference type="ARBA" id="ARBA00023136"/>
    </source>
</evidence>
<feature type="signal peptide" evidence="27">
    <location>
        <begin position="1"/>
        <end position="15"/>
    </location>
</feature>
<dbReference type="Gene3D" id="3.40.50.300">
    <property type="entry name" value="P-loop containing nucleotide triphosphate hydrolases"/>
    <property type="match status" value="1"/>
</dbReference>
<evidence type="ECO:0000256" key="16">
    <source>
        <dbReference type="ARBA" id="ARBA00023034"/>
    </source>
</evidence>
<dbReference type="SMART" id="SM00178">
    <property type="entry name" value="SAR"/>
    <property type="match status" value="1"/>
</dbReference>
<evidence type="ECO:0000256" key="25">
    <source>
        <dbReference type="RuleBase" id="RU003926"/>
    </source>
</evidence>
<evidence type="ECO:0000256" key="7">
    <source>
        <dbReference type="ARBA" id="ARBA00016009"/>
    </source>
</evidence>
<keyword evidence="18" id="KW-0472">Membrane</keyword>
<dbReference type="GO" id="GO:0016192">
    <property type="term" value="P:vesicle-mediated transport"/>
    <property type="evidence" value="ECO:0007669"/>
    <property type="project" value="UniProtKB-KW"/>
</dbReference>
<feature type="binding site" evidence="21">
    <location>
        <position position="29"/>
    </location>
    <ligand>
        <name>Mg(2+)</name>
        <dbReference type="ChEBI" id="CHEBI:18420"/>
    </ligand>
</feature>
<dbReference type="STRING" id="246404.A0A507FKX4"/>
<evidence type="ECO:0000256" key="26">
    <source>
        <dbReference type="RuleBase" id="RU004398"/>
    </source>
</evidence>
<dbReference type="PANTHER" id="PTHR45684">
    <property type="entry name" value="RE74312P"/>
    <property type="match status" value="1"/>
</dbReference>
<evidence type="ECO:0000256" key="14">
    <source>
        <dbReference type="ARBA" id="ARBA00022892"/>
    </source>
</evidence>
<comment type="subcellular location">
    <subcellularLocation>
        <location evidence="2">Cytoplasmic vesicle</location>
        <location evidence="2">COPII-coated vesicle membrane</location>
        <topology evidence="2">Peripheral membrane protein</topology>
        <orientation evidence="2">Cytoplasmic side</orientation>
    </subcellularLocation>
    <subcellularLocation>
        <location evidence="3">Endoplasmic reticulum membrane</location>
        <topology evidence="3">Peripheral membrane protein</topology>
        <orientation evidence="3">Cytoplasmic side</orientation>
    </subcellularLocation>
    <subcellularLocation>
        <location evidence="1">Golgi apparatus membrane</location>
        <topology evidence="1">Peripheral membrane protein</topology>
        <orientation evidence="1">Cytoplasmic side</orientation>
    </subcellularLocation>
</comment>
<dbReference type="Pfam" id="PF08617">
    <property type="entry name" value="CGI-121"/>
    <property type="match status" value="1"/>
</dbReference>
<feature type="chain" id="PRO_5021273527" description="EKC/KEOPS complex subunit CGI121" evidence="27">
    <location>
        <begin position="16"/>
        <end position="391"/>
    </location>
</feature>
<evidence type="ECO:0000313" key="28">
    <source>
        <dbReference type="EMBL" id="TPX77081.1"/>
    </source>
</evidence>
<dbReference type="EMBL" id="QEAP01000029">
    <property type="protein sequence ID" value="TPX77081.1"/>
    <property type="molecule type" value="Genomic_DNA"/>
</dbReference>
<comment type="similarity">
    <text evidence="5 25">Belongs to the small GTPase superfamily. SAR1 family.</text>
</comment>
<comment type="caution">
    <text evidence="28">The sequence shown here is derived from an EMBL/GenBank/DDBJ whole genome shotgun (WGS) entry which is preliminary data.</text>
</comment>
<evidence type="ECO:0000256" key="11">
    <source>
        <dbReference type="ARBA" id="ARBA00022741"/>
    </source>
</evidence>
<evidence type="ECO:0000256" key="21">
    <source>
        <dbReference type="PIRSR" id="PIRSR606687-1"/>
    </source>
</evidence>
<evidence type="ECO:0000256" key="1">
    <source>
        <dbReference type="ARBA" id="ARBA00004255"/>
    </source>
</evidence>
<feature type="binding site" evidence="24">
    <location>
        <position position="51"/>
    </location>
    <ligand>
        <name>Mg(2+)</name>
        <dbReference type="ChEBI" id="CHEBI:18420"/>
    </ligand>
</feature>
<evidence type="ECO:0000256" key="17">
    <source>
        <dbReference type="ARBA" id="ARBA00023134"/>
    </source>
</evidence>
<keyword evidence="17 23" id="KW-0342">GTP-binding</keyword>